<organism evidence="2 3">
    <name type="scientific">Tanacetum coccineum</name>
    <dbReference type="NCBI Taxonomy" id="301880"/>
    <lineage>
        <taxon>Eukaryota</taxon>
        <taxon>Viridiplantae</taxon>
        <taxon>Streptophyta</taxon>
        <taxon>Embryophyta</taxon>
        <taxon>Tracheophyta</taxon>
        <taxon>Spermatophyta</taxon>
        <taxon>Magnoliopsida</taxon>
        <taxon>eudicotyledons</taxon>
        <taxon>Gunneridae</taxon>
        <taxon>Pentapetalae</taxon>
        <taxon>asterids</taxon>
        <taxon>campanulids</taxon>
        <taxon>Asterales</taxon>
        <taxon>Asteraceae</taxon>
        <taxon>Asteroideae</taxon>
        <taxon>Anthemideae</taxon>
        <taxon>Anthemidinae</taxon>
        <taxon>Tanacetum</taxon>
    </lineage>
</organism>
<feature type="region of interest" description="Disordered" evidence="1">
    <location>
        <begin position="250"/>
        <end position="323"/>
    </location>
</feature>
<evidence type="ECO:0000313" key="3">
    <source>
        <dbReference type="Proteomes" id="UP001151760"/>
    </source>
</evidence>
<reference evidence="2" key="2">
    <citation type="submission" date="2022-01" db="EMBL/GenBank/DDBJ databases">
        <authorList>
            <person name="Yamashiro T."/>
            <person name="Shiraishi A."/>
            <person name="Satake H."/>
            <person name="Nakayama K."/>
        </authorList>
    </citation>
    <scope>NUCLEOTIDE SEQUENCE</scope>
</reference>
<proteinExistence type="predicted"/>
<reference evidence="2" key="1">
    <citation type="journal article" date="2022" name="Int. J. Mol. Sci.">
        <title>Draft Genome of Tanacetum Coccineum: Genomic Comparison of Closely Related Tanacetum-Family Plants.</title>
        <authorList>
            <person name="Yamashiro T."/>
            <person name="Shiraishi A."/>
            <person name="Nakayama K."/>
            <person name="Satake H."/>
        </authorList>
    </citation>
    <scope>NUCLEOTIDE SEQUENCE</scope>
</reference>
<feature type="compositionally biased region" description="Basic residues" evidence="1">
    <location>
        <begin position="253"/>
        <end position="268"/>
    </location>
</feature>
<sequence>MEGLNVVLYLKIDRVWDPCVAHELCLIVDCAVVIYNMVLEEEIASPVELAKAYMGSRPSKVALRQDLVLHNNATGFLKSPNTLIAPKIENGFTTPRSQESFLLILLKSILDINKHLSKSGIRAMVARLQEVDSTLIRKIKRHQGYAGNGRVSVETRQQNKKEETLDVYEKSVEQEKYSAKNQKLRKFCFGVVTKAWYQEFVCRKVLRISKETEIKNNTQGEKQRDSVVYREKKGRKNTLAKEYGEELCGTAGTRHKGRKRKKAKKRSGRRDPQGKQDDAEIDESQNEEMNKTKFGKDQETPRIVGDDSARSEPTEVADSNNFKPLLKEKRLKEQTHKGKKINVDTNALVGENIIGDYWNATTKGKRKLLTFTREAWNKSTKALKKILVCLLLTRRWNKKGYTSLDRERVGKAL</sequence>
<gene>
    <name evidence="2" type="ORF">Tco_1125013</name>
</gene>
<accession>A0ABQ5JAS9</accession>
<comment type="caution">
    <text evidence="2">The sequence shown here is derived from an EMBL/GenBank/DDBJ whole genome shotgun (WGS) entry which is preliminary data.</text>
</comment>
<evidence type="ECO:0000256" key="1">
    <source>
        <dbReference type="SAM" id="MobiDB-lite"/>
    </source>
</evidence>
<protein>
    <submittedName>
        <fullName evidence="2">Uncharacterized protein</fullName>
    </submittedName>
</protein>
<name>A0ABQ5JAS9_9ASTR</name>
<feature type="compositionally biased region" description="Basic and acidic residues" evidence="1">
    <location>
        <begin position="288"/>
        <end position="313"/>
    </location>
</feature>
<feature type="compositionally biased region" description="Basic and acidic residues" evidence="1">
    <location>
        <begin position="269"/>
        <end position="278"/>
    </location>
</feature>
<dbReference type="EMBL" id="BQNB010021645">
    <property type="protein sequence ID" value="GJU08583.1"/>
    <property type="molecule type" value="Genomic_DNA"/>
</dbReference>
<keyword evidence="3" id="KW-1185">Reference proteome</keyword>
<evidence type="ECO:0000313" key="2">
    <source>
        <dbReference type="EMBL" id="GJU08583.1"/>
    </source>
</evidence>
<dbReference type="Proteomes" id="UP001151760">
    <property type="component" value="Unassembled WGS sequence"/>
</dbReference>